<evidence type="ECO:0000313" key="6">
    <source>
        <dbReference type="EMBL" id="GGL97291.1"/>
    </source>
</evidence>
<dbReference type="InterPro" id="IPR003347">
    <property type="entry name" value="JmjC_dom"/>
</dbReference>
<dbReference type="Pfam" id="PF08007">
    <property type="entry name" value="JmjC_2"/>
    <property type="match status" value="1"/>
</dbReference>
<organism evidence="6 7">
    <name type="scientific">Nakamurella endophytica</name>
    <dbReference type="NCBI Taxonomy" id="1748367"/>
    <lineage>
        <taxon>Bacteria</taxon>
        <taxon>Bacillati</taxon>
        <taxon>Actinomycetota</taxon>
        <taxon>Actinomycetes</taxon>
        <taxon>Nakamurellales</taxon>
        <taxon>Nakamurellaceae</taxon>
        <taxon>Nakamurella</taxon>
    </lineage>
</organism>
<dbReference type="SUPFAM" id="SSF51197">
    <property type="entry name" value="Clavaminate synthase-like"/>
    <property type="match status" value="1"/>
</dbReference>
<dbReference type="GO" id="GO:0046872">
    <property type="term" value="F:metal ion binding"/>
    <property type="evidence" value="ECO:0007669"/>
    <property type="project" value="UniProtKB-KW"/>
</dbReference>
<comment type="caution">
    <text evidence="6">The sequence shown here is derived from an EMBL/GenBank/DDBJ whole genome shotgun (WGS) entry which is preliminary data.</text>
</comment>
<feature type="region of interest" description="Disordered" evidence="4">
    <location>
        <begin position="1"/>
        <end position="35"/>
    </location>
</feature>
<evidence type="ECO:0000256" key="4">
    <source>
        <dbReference type="SAM" id="MobiDB-lite"/>
    </source>
</evidence>
<dbReference type="GO" id="GO:0051864">
    <property type="term" value="F:histone H3K36 demethylase activity"/>
    <property type="evidence" value="ECO:0007669"/>
    <property type="project" value="TreeGrafter"/>
</dbReference>
<dbReference type="EMBL" id="BMNA01000003">
    <property type="protein sequence ID" value="GGL97291.1"/>
    <property type="molecule type" value="Genomic_DNA"/>
</dbReference>
<keyword evidence="2" id="KW-0479">Metal-binding</keyword>
<dbReference type="Gene3D" id="2.60.120.650">
    <property type="entry name" value="Cupin"/>
    <property type="match status" value="1"/>
</dbReference>
<sequence length="439" mass="46505">MSLLDQRSGAAGTTGRPRSGAAGGRDTGRTADADPLSRCIDVPAARFAEQLWGRAPHYTPATDPQAFDDLFSTEAVDELVSRRGLRTPFLRMAKDGSVLPERLFTRGGGSGAGITDQVSDDRVLGQLAAGATLVLQALHRTWPPLVRFGSALSAQLGHPVQINSYITPAQNQGFSAHYDTHDVFVLQIAGTKRWVIHPPVLEHPLPDQPWDQRRGDVAAAAAQAPLLDQVLAPADALYLPRGYLHAASAQGELSIHLTVGIHPVTGYRVAQALVQALREDAGIRRSLPVGVDLTDPGTLAGVLRTVADRLADVAARPETRLPAVASALRAELTSATRPQPLSPLATLAAADRLQGSDSVRLRGGLRWELGDGASGPVLRTLDKSIGLPAVMAQALRRLLDGAPHRIDELPGLDADEQLVLGRRLLREGVVVPAPARPGG</sequence>
<dbReference type="PANTHER" id="PTHR13096:SF9">
    <property type="entry name" value="BIFUNCTIONAL LYSINE-SPECIFIC DEMETHYLASE AND HISTIDYL-HYDROXYLASE"/>
    <property type="match status" value="1"/>
</dbReference>
<reference evidence="6" key="1">
    <citation type="journal article" date="2014" name="Int. J. Syst. Evol. Microbiol.">
        <title>Complete genome sequence of Corynebacterium casei LMG S-19264T (=DSM 44701T), isolated from a smear-ripened cheese.</title>
        <authorList>
            <consortium name="US DOE Joint Genome Institute (JGI-PGF)"/>
            <person name="Walter F."/>
            <person name="Albersmeier A."/>
            <person name="Kalinowski J."/>
            <person name="Ruckert C."/>
        </authorList>
    </citation>
    <scope>NUCLEOTIDE SEQUENCE</scope>
    <source>
        <strain evidence="6">CGMCC 4.7308</strain>
    </source>
</reference>
<evidence type="ECO:0000313" key="7">
    <source>
        <dbReference type="Proteomes" id="UP000655208"/>
    </source>
</evidence>
<gene>
    <name evidence="6" type="ORF">GCM10011594_16250</name>
</gene>
<dbReference type="InterPro" id="IPR039994">
    <property type="entry name" value="NO66-like"/>
</dbReference>
<dbReference type="PANTHER" id="PTHR13096">
    <property type="entry name" value="MINA53 MYC INDUCED NUCLEAR ANTIGEN"/>
    <property type="match status" value="1"/>
</dbReference>
<evidence type="ECO:0000256" key="2">
    <source>
        <dbReference type="ARBA" id="ARBA00022723"/>
    </source>
</evidence>
<protein>
    <recommendedName>
        <fullName evidence="5">JmjC domain-containing protein</fullName>
    </recommendedName>
</protein>
<name>A0A917WE70_9ACTN</name>
<keyword evidence="7" id="KW-1185">Reference proteome</keyword>
<accession>A0A917WE70</accession>
<feature type="domain" description="JmjC" evidence="5">
    <location>
        <begin position="131"/>
        <end position="278"/>
    </location>
</feature>
<dbReference type="AlphaFoldDB" id="A0A917WE70"/>
<proteinExistence type="predicted"/>
<keyword evidence="3" id="KW-0408">Iron</keyword>
<evidence type="ECO:0000259" key="5">
    <source>
        <dbReference type="PROSITE" id="PS51184"/>
    </source>
</evidence>
<comment type="cofactor">
    <cofactor evidence="1">
        <name>Fe(2+)</name>
        <dbReference type="ChEBI" id="CHEBI:29033"/>
    </cofactor>
</comment>
<evidence type="ECO:0000256" key="3">
    <source>
        <dbReference type="ARBA" id="ARBA00023004"/>
    </source>
</evidence>
<dbReference type="GO" id="GO:0032453">
    <property type="term" value="F:histone H3K4 demethylase activity"/>
    <property type="evidence" value="ECO:0007669"/>
    <property type="project" value="TreeGrafter"/>
</dbReference>
<dbReference type="Proteomes" id="UP000655208">
    <property type="component" value="Unassembled WGS sequence"/>
</dbReference>
<reference evidence="6" key="2">
    <citation type="submission" date="2020-09" db="EMBL/GenBank/DDBJ databases">
        <authorList>
            <person name="Sun Q."/>
            <person name="Zhou Y."/>
        </authorList>
    </citation>
    <scope>NUCLEOTIDE SEQUENCE</scope>
    <source>
        <strain evidence="6">CGMCC 4.7308</strain>
    </source>
</reference>
<evidence type="ECO:0000256" key="1">
    <source>
        <dbReference type="ARBA" id="ARBA00001954"/>
    </source>
</evidence>
<dbReference type="PROSITE" id="PS51184">
    <property type="entry name" value="JMJC"/>
    <property type="match status" value="1"/>
</dbReference>